<dbReference type="Pfam" id="PF00364">
    <property type="entry name" value="Biotin_lipoyl"/>
    <property type="match status" value="1"/>
</dbReference>
<dbReference type="RefSeq" id="WP_137423178.1">
    <property type="nucleotide sequence ID" value="NZ_CP040098.1"/>
</dbReference>
<evidence type="ECO:0000256" key="2">
    <source>
        <dbReference type="SAM" id="MobiDB-lite"/>
    </source>
</evidence>
<dbReference type="SUPFAM" id="SSF51569">
    <property type="entry name" value="Aldolase"/>
    <property type="match status" value="1"/>
</dbReference>
<keyword evidence="5" id="KW-0670">Pyruvate</keyword>
<dbReference type="InterPro" id="IPR003379">
    <property type="entry name" value="Carboxylase_cons_dom"/>
</dbReference>
<dbReference type="PROSITE" id="PS50968">
    <property type="entry name" value="BIOTINYL_LIPOYL"/>
    <property type="match status" value="1"/>
</dbReference>
<feature type="domain" description="Pyruvate carboxyltransferase" evidence="4">
    <location>
        <begin position="24"/>
        <end position="290"/>
    </location>
</feature>
<dbReference type="PROSITE" id="PS00188">
    <property type="entry name" value="BIOTIN"/>
    <property type="match status" value="1"/>
</dbReference>
<keyword evidence="1" id="KW-0092">Biotin</keyword>
<evidence type="ECO:0000313" key="6">
    <source>
        <dbReference type="Proteomes" id="UP000298602"/>
    </source>
</evidence>
<dbReference type="PANTHER" id="PTHR43778">
    <property type="entry name" value="PYRUVATE CARBOXYLASE"/>
    <property type="match status" value="1"/>
</dbReference>
<proteinExistence type="predicted"/>
<dbReference type="CDD" id="cd06850">
    <property type="entry name" value="biotinyl_domain"/>
    <property type="match status" value="1"/>
</dbReference>
<dbReference type="InterPro" id="IPR011053">
    <property type="entry name" value="Single_hybrid_motif"/>
</dbReference>
<dbReference type="GO" id="GO:0004736">
    <property type="term" value="F:pyruvate carboxylase activity"/>
    <property type="evidence" value="ECO:0007669"/>
    <property type="project" value="UniProtKB-EC"/>
</dbReference>
<dbReference type="EC" id="6.4.1.1" evidence="5"/>
<reference evidence="5 6" key="1">
    <citation type="submission" date="2019-05" db="EMBL/GenBank/DDBJ databases">
        <title>The Complete Genome Sequence of the n-alkane-degrading Desulfoglaeba alkanexedens ALDC reveals multiple alkylsuccinate synthase gene clusters.</title>
        <authorList>
            <person name="Callaghan A.V."/>
            <person name="Davidova I.A."/>
            <person name="Duncan K.E."/>
            <person name="Morris B."/>
            <person name="McInerney M.J."/>
        </authorList>
    </citation>
    <scope>NUCLEOTIDE SEQUENCE [LARGE SCALE GENOMIC DNA]</scope>
    <source>
        <strain evidence="5 6">ALDC</strain>
    </source>
</reference>
<keyword evidence="5" id="KW-0436">Ligase</keyword>
<gene>
    <name evidence="5" type="ORF">FDQ92_02785</name>
</gene>
<dbReference type="Pfam" id="PF02436">
    <property type="entry name" value="PYC_OADA"/>
    <property type="match status" value="1"/>
</dbReference>
<organism evidence="5 6">
    <name type="scientific">Desulfoglaeba alkanexedens ALDC</name>
    <dbReference type="NCBI Taxonomy" id="980445"/>
    <lineage>
        <taxon>Bacteria</taxon>
        <taxon>Pseudomonadati</taxon>
        <taxon>Thermodesulfobacteriota</taxon>
        <taxon>Syntrophobacteria</taxon>
        <taxon>Syntrophobacterales</taxon>
        <taxon>Syntrophobacteraceae</taxon>
        <taxon>Desulfoglaeba</taxon>
    </lineage>
</organism>
<name>A0A4P8L0F7_9BACT</name>
<dbReference type="KEGG" id="dax:FDQ92_02785"/>
<dbReference type="SUPFAM" id="SSF89000">
    <property type="entry name" value="post-HMGL domain-like"/>
    <property type="match status" value="1"/>
</dbReference>
<sequence length="687" mass="76108">MVKEQHGTLVAGLYEEPVEVTHPVKVQDLTFRDGHQSLFATRGRTEDFIPIAEDMDKVGFYSMEVWGGATFDTMHRFLAEDPWERIRTLKKYIKKTPFSMLLRGQNLVGYRNYADDVAEAFVERCCANGIDIFRVFDALNDFRNFETVVKVIKKNNKHFQGTICYSLTLPRLGGEVYNLDYYLQKARELVDMGADTVCVKDMAGLIAPYDAYLLVKMLKENIRVPIHLHSHFTSGMADMSLLKAIEAGVDIVDTCLSPWAFRTSHPAIEPLVVTLQATNRDTGFDLKLLAKCSKYLEKISPKYRHLLDDHMSIIDINVLLHQTPGGMLSNLVNQLREMNALDKLDEVFRQLPIVRKELGQVPLVTPTSQIVGIQTVNNVLFDTPEERYKMTTAQVKDLCYGLYGKTPVPIDPEVQKKALKGYPRGETPITGRPADVLEPELEKAKKEVQGLAKDLDDILIYALYPTTGKRFLRWKYGLEEVPAEVKPKTLEDVKKEQELINKAKQGFLVEKAVKEAPPKGPGVRTFNVFVDGEYFEVEVEQVGGMPVVSQIAPMPQPSAPAPQPAQPQPAPAPQPAQPQPAPAAPTVPPPPPRPATAPAAAKPAPPPPAPVKAAPAEGTPVEAPMPGMIIRYEVKEGNSVNEGDVLLILEAMKMENSITSPIAGTVKKIHFKDGDSVQRGDVLAVVG</sequence>
<dbReference type="AlphaFoldDB" id="A0A4P8L0F7"/>
<dbReference type="GO" id="GO:0005737">
    <property type="term" value="C:cytoplasm"/>
    <property type="evidence" value="ECO:0007669"/>
    <property type="project" value="TreeGrafter"/>
</dbReference>
<dbReference type="InterPro" id="IPR001882">
    <property type="entry name" value="Biotin_BS"/>
</dbReference>
<feature type="region of interest" description="Disordered" evidence="2">
    <location>
        <begin position="549"/>
        <end position="622"/>
    </location>
</feature>
<protein>
    <submittedName>
        <fullName evidence="5">Pyruvate carboxylase subunit B</fullName>
        <ecNumber evidence="5">6.4.1.1</ecNumber>
    </submittedName>
</protein>
<dbReference type="SUPFAM" id="SSF51230">
    <property type="entry name" value="Single hybrid motif"/>
    <property type="match status" value="1"/>
</dbReference>
<dbReference type="NCBIfam" id="NF006761">
    <property type="entry name" value="PRK09282.1"/>
    <property type="match status" value="1"/>
</dbReference>
<dbReference type="GO" id="GO:0006094">
    <property type="term" value="P:gluconeogenesis"/>
    <property type="evidence" value="ECO:0007669"/>
    <property type="project" value="TreeGrafter"/>
</dbReference>
<dbReference type="InterPro" id="IPR055268">
    <property type="entry name" value="PCB-like"/>
</dbReference>
<feature type="compositionally biased region" description="Pro residues" evidence="2">
    <location>
        <begin position="554"/>
        <end position="595"/>
    </location>
</feature>
<dbReference type="PROSITE" id="PS50991">
    <property type="entry name" value="PYR_CT"/>
    <property type="match status" value="1"/>
</dbReference>
<accession>A0A4P8L0F7</accession>
<evidence type="ECO:0000313" key="5">
    <source>
        <dbReference type="EMBL" id="QCQ21209.1"/>
    </source>
</evidence>
<dbReference type="InterPro" id="IPR013785">
    <property type="entry name" value="Aldolase_TIM"/>
</dbReference>
<evidence type="ECO:0000259" key="3">
    <source>
        <dbReference type="PROSITE" id="PS50968"/>
    </source>
</evidence>
<dbReference type="Gene3D" id="3.20.20.70">
    <property type="entry name" value="Aldolase class I"/>
    <property type="match status" value="1"/>
</dbReference>
<dbReference type="Proteomes" id="UP000298602">
    <property type="component" value="Chromosome"/>
</dbReference>
<dbReference type="OrthoDB" id="9769961at2"/>
<dbReference type="Pfam" id="PF00682">
    <property type="entry name" value="HMGL-like"/>
    <property type="match status" value="1"/>
</dbReference>
<dbReference type="EMBL" id="CP040098">
    <property type="protein sequence ID" value="QCQ21209.1"/>
    <property type="molecule type" value="Genomic_DNA"/>
</dbReference>
<dbReference type="InterPro" id="IPR000089">
    <property type="entry name" value="Biotin_lipoyl"/>
</dbReference>
<dbReference type="InterPro" id="IPR000891">
    <property type="entry name" value="PYR_CT"/>
</dbReference>
<keyword evidence="6" id="KW-1185">Reference proteome</keyword>
<dbReference type="CDD" id="cd07937">
    <property type="entry name" value="DRE_TIM_PC_TC_5S"/>
    <property type="match status" value="1"/>
</dbReference>
<feature type="domain" description="Lipoyl-binding" evidence="3">
    <location>
        <begin position="608"/>
        <end position="687"/>
    </location>
</feature>
<reference evidence="5 6" key="2">
    <citation type="submission" date="2019-05" db="EMBL/GenBank/DDBJ databases">
        <authorList>
            <person name="Suflita J.M."/>
            <person name="Marks C.R."/>
        </authorList>
    </citation>
    <scope>NUCLEOTIDE SEQUENCE [LARGE SCALE GENOMIC DNA]</scope>
    <source>
        <strain evidence="5 6">ALDC</strain>
    </source>
</reference>
<dbReference type="FunFam" id="2.40.50.100:FF:000003">
    <property type="entry name" value="Acetyl-CoA carboxylase biotin carboxyl carrier protein"/>
    <property type="match status" value="1"/>
</dbReference>
<evidence type="ECO:0000256" key="1">
    <source>
        <dbReference type="ARBA" id="ARBA00023267"/>
    </source>
</evidence>
<evidence type="ECO:0000259" key="4">
    <source>
        <dbReference type="PROSITE" id="PS50991"/>
    </source>
</evidence>
<dbReference type="PANTHER" id="PTHR43778:SF2">
    <property type="entry name" value="PYRUVATE CARBOXYLASE, MITOCHONDRIAL"/>
    <property type="match status" value="1"/>
</dbReference>
<dbReference type="Gene3D" id="2.40.50.100">
    <property type="match status" value="1"/>
</dbReference>